<gene>
    <name evidence="2" type="ORF">DCO16_04790</name>
</gene>
<reference evidence="2 3" key="1">
    <citation type="submission" date="2018-04" db="EMBL/GenBank/DDBJ databases">
        <title>Polynucleobacter sp. LimPoW16 genome.</title>
        <authorList>
            <person name="Hahn M.W."/>
        </authorList>
    </citation>
    <scope>NUCLEOTIDE SEQUENCE [LARGE SCALE GENOMIC DNA]</scope>
    <source>
        <strain evidence="2 3">LimPoW16</strain>
    </source>
</reference>
<dbReference type="Gene3D" id="3.30.1130.10">
    <property type="match status" value="1"/>
</dbReference>
<dbReference type="AlphaFoldDB" id="A0A6M9PU94"/>
<evidence type="ECO:0000259" key="1">
    <source>
        <dbReference type="SMART" id="SM00905"/>
    </source>
</evidence>
<name>A0A6M9PU94_9BURK</name>
<dbReference type="KEGG" id="pani:DCO16_04790"/>
<accession>A0A6M9PU94</accession>
<organism evidence="2 3">
    <name type="scientific">Polynucleobacter antarcticus</name>
    <dbReference type="NCBI Taxonomy" id="1743162"/>
    <lineage>
        <taxon>Bacteria</taxon>
        <taxon>Pseudomonadati</taxon>
        <taxon>Pseudomonadota</taxon>
        <taxon>Betaproteobacteria</taxon>
        <taxon>Burkholderiales</taxon>
        <taxon>Burkholderiaceae</taxon>
        <taxon>Polynucleobacter</taxon>
    </lineage>
</organism>
<protein>
    <recommendedName>
        <fullName evidence="1">Dihydroneopterin aldolase/epimerase domain-containing protein</fullName>
    </recommendedName>
</protein>
<dbReference type="InterPro" id="IPR043133">
    <property type="entry name" value="GTP-CH-I_C/QueF"/>
</dbReference>
<dbReference type="InterPro" id="IPR006157">
    <property type="entry name" value="FolB_dom"/>
</dbReference>
<keyword evidence="3" id="KW-1185">Reference proteome</keyword>
<dbReference type="GO" id="GO:0006760">
    <property type="term" value="P:folic acid-containing compound metabolic process"/>
    <property type="evidence" value="ECO:0007669"/>
    <property type="project" value="InterPro"/>
</dbReference>
<dbReference type="Pfam" id="PF02152">
    <property type="entry name" value="FolB"/>
    <property type="match status" value="1"/>
</dbReference>
<dbReference type="Proteomes" id="UP000500806">
    <property type="component" value="Chromosome"/>
</dbReference>
<dbReference type="SMART" id="SM00905">
    <property type="entry name" value="FolB"/>
    <property type="match status" value="1"/>
</dbReference>
<dbReference type="SUPFAM" id="SSF55620">
    <property type="entry name" value="Tetrahydrobiopterin biosynthesis enzymes-like"/>
    <property type="match status" value="1"/>
</dbReference>
<dbReference type="GO" id="GO:0004150">
    <property type="term" value="F:dihydroneopterin aldolase activity"/>
    <property type="evidence" value="ECO:0007669"/>
    <property type="project" value="InterPro"/>
</dbReference>
<dbReference type="EMBL" id="CP028941">
    <property type="protein sequence ID" value="QKM62437.1"/>
    <property type="molecule type" value="Genomic_DNA"/>
</dbReference>
<evidence type="ECO:0000313" key="3">
    <source>
        <dbReference type="Proteomes" id="UP000500806"/>
    </source>
</evidence>
<feature type="domain" description="Dihydroneopterin aldolase/epimerase" evidence="1">
    <location>
        <begin position="7"/>
        <end position="118"/>
    </location>
</feature>
<evidence type="ECO:0000313" key="2">
    <source>
        <dbReference type="EMBL" id="QKM62437.1"/>
    </source>
</evidence>
<proteinExistence type="predicted"/>
<sequence>MNQIACIELRDLELQTHIGSYAPNATIPKKHLLDLTLWIDAKYILIGEDKMEHVFDYDPLISEIHLLAEECHYETQERLITKIVQCCAKYVAIESMEIGLRKLPVSLDSGELGIRLKINRTTLNEHRIAI</sequence>
<dbReference type="RefSeq" id="WP_173942591.1">
    <property type="nucleotide sequence ID" value="NZ_CBCSCD010000001.1"/>
</dbReference>